<organism evidence="2 3">
    <name type="scientific">Lachnellula arida</name>
    <dbReference type="NCBI Taxonomy" id="1316785"/>
    <lineage>
        <taxon>Eukaryota</taxon>
        <taxon>Fungi</taxon>
        <taxon>Dikarya</taxon>
        <taxon>Ascomycota</taxon>
        <taxon>Pezizomycotina</taxon>
        <taxon>Leotiomycetes</taxon>
        <taxon>Helotiales</taxon>
        <taxon>Lachnaceae</taxon>
        <taxon>Lachnellula</taxon>
    </lineage>
</organism>
<keyword evidence="3" id="KW-1185">Reference proteome</keyword>
<dbReference type="PANTHER" id="PTHR24148">
    <property type="entry name" value="ANKYRIN REPEAT DOMAIN-CONTAINING PROTEIN 39 HOMOLOG-RELATED"/>
    <property type="match status" value="1"/>
</dbReference>
<comment type="caution">
    <text evidence="2">The sequence shown here is derived from an EMBL/GenBank/DDBJ whole genome shotgun (WGS) entry which is preliminary data.</text>
</comment>
<protein>
    <submittedName>
        <fullName evidence="2">Heterokaryon incompatibility protein 6, OR allele</fullName>
    </submittedName>
</protein>
<dbReference type="AlphaFoldDB" id="A0A8T9B9Y7"/>
<dbReference type="Proteomes" id="UP000469559">
    <property type="component" value="Unassembled WGS sequence"/>
</dbReference>
<evidence type="ECO:0000259" key="1">
    <source>
        <dbReference type="Pfam" id="PF06985"/>
    </source>
</evidence>
<proteinExistence type="predicted"/>
<accession>A0A8T9B9Y7</accession>
<evidence type="ECO:0000313" key="2">
    <source>
        <dbReference type="EMBL" id="TVY15183.1"/>
    </source>
</evidence>
<gene>
    <name evidence="2" type="primary">het-6_22</name>
    <name evidence="2" type="ORF">LARI1_G008050</name>
</gene>
<evidence type="ECO:0000313" key="3">
    <source>
        <dbReference type="Proteomes" id="UP000469559"/>
    </source>
</evidence>
<sequence>MSDPIIFEVTIQNKTVDTQNPRSYSVCSEHPDVTGGGVVRILWFTTNPLCNNSEEVFTYTPDFYAFVGRYAGSSLNQGTDISIATFELVKLGSFKNDGTVLLVTENGEDLQLEKVSSSAETGTFMIATSKGILSPNKYVVGLARKCSDEIRPVAAVELKHPGFDFVFTPKEPIYVSVVPPDVDYNNRMVVEDTAECSLRVIEPYRYTALPGGSWIRTIELFPGAHSSELVCSLSDRSILGDRPYEALSWHWGEEKPRSTIKIQDNGVLFLFAVKPTLESALRRLRRPDTSRLLWIDTICIDQENLPEKSSQIQMMTEIYQEAHSVRVWLGEEGNDSALAMNFIQFVQEHIDDSELLFDDRHTGEWSALSDLLMRPWFGRRWIIQEIALAKQAAMHCGSHEVSWPAFNLFVELVKGHVSTLSEMHGDILPDDKARPWANIPSSGAARLANVAGEIFEKSDDGTILSRLQSLESLVLKLTAFKASMPHDIIYAILPLAMDVRLGNEFSKKLPT</sequence>
<dbReference type="InterPro" id="IPR010730">
    <property type="entry name" value="HET"/>
</dbReference>
<dbReference type="OrthoDB" id="3598674at2759"/>
<dbReference type="InterPro" id="IPR052895">
    <property type="entry name" value="HetReg/Transcr_Mod"/>
</dbReference>
<dbReference type="EMBL" id="QGMF01000545">
    <property type="protein sequence ID" value="TVY15183.1"/>
    <property type="molecule type" value="Genomic_DNA"/>
</dbReference>
<feature type="domain" description="Heterokaryon incompatibility" evidence="1">
    <location>
        <begin position="244"/>
        <end position="385"/>
    </location>
</feature>
<reference evidence="2 3" key="1">
    <citation type="submission" date="2018-05" db="EMBL/GenBank/DDBJ databases">
        <title>Whole genome sequencing for identification of molecular markers to develop diagnostic detection tools for the regulated plant pathogen Lachnellula willkommii.</title>
        <authorList>
            <person name="Giroux E."/>
            <person name="Bilodeau G."/>
        </authorList>
    </citation>
    <scope>NUCLEOTIDE SEQUENCE [LARGE SCALE GENOMIC DNA]</scope>
    <source>
        <strain evidence="2 3">CBS 203.66</strain>
    </source>
</reference>
<dbReference type="Pfam" id="PF06985">
    <property type="entry name" value="HET"/>
    <property type="match status" value="1"/>
</dbReference>
<name>A0A8T9B9Y7_9HELO</name>
<dbReference type="PANTHER" id="PTHR24148:SF64">
    <property type="entry name" value="HETEROKARYON INCOMPATIBILITY DOMAIN-CONTAINING PROTEIN"/>
    <property type="match status" value="1"/>
</dbReference>